<dbReference type="AlphaFoldDB" id="A0A437ULR3"/>
<gene>
    <name evidence="2" type="ORF">EK398_06725</name>
</gene>
<dbReference type="InterPro" id="IPR058154">
    <property type="entry name" value="Bxb1_TTP-like"/>
</dbReference>
<organism evidence="2 3">
    <name type="scientific">Enterococcus avium</name>
    <name type="common">Streptococcus avium</name>
    <dbReference type="NCBI Taxonomy" id="33945"/>
    <lineage>
        <taxon>Bacteria</taxon>
        <taxon>Bacillati</taxon>
        <taxon>Bacillota</taxon>
        <taxon>Bacilli</taxon>
        <taxon>Lactobacillales</taxon>
        <taxon>Enterococcaceae</taxon>
        <taxon>Enterococcus</taxon>
    </lineage>
</organism>
<comment type="caution">
    <text evidence="2">The sequence shown here is derived from an EMBL/GenBank/DDBJ whole genome shotgun (WGS) entry which is preliminary data.</text>
</comment>
<evidence type="ECO:0000313" key="2">
    <source>
        <dbReference type="EMBL" id="RVU94562.1"/>
    </source>
</evidence>
<dbReference type="Proteomes" id="UP000288388">
    <property type="component" value="Unassembled WGS sequence"/>
</dbReference>
<reference evidence="2 3" key="1">
    <citation type="submission" date="2018-12" db="EMBL/GenBank/DDBJ databases">
        <title>A novel vanA-carrying plasmid in a clinical isolate of Enterococcus avium.</title>
        <authorList>
            <person name="Bernasconi O.J."/>
            <person name="Luzzaro F."/>
            <person name="Endimiani A."/>
        </authorList>
    </citation>
    <scope>NUCLEOTIDE SEQUENCE [LARGE SCALE GENOMIC DNA]</scope>
    <source>
        <strain evidence="2 3">LC0559/18</strain>
    </source>
</reference>
<proteinExistence type="predicted"/>
<evidence type="ECO:0000256" key="1">
    <source>
        <dbReference type="SAM" id="MobiDB-lite"/>
    </source>
</evidence>
<feature type="region of interest" description="Disordered" evidence="1">
    <location>
        <begin position="172"/>
        <end position="193"/>
    </location>
</feature>
<sequence>MSDVKNVTTAKPKVGGAVYSAPLGTALPTDATTTLDAAFKSLGYISEDGMTNANTPESDNIKAWGGDVVAVVQTEKADTFAYTLIEALNPDVLKEVYGAANVSGTLETGITIKANSNPMEEHVLVVEMVMKGGILKRIVIPIGKVSEVGEIVYKDDEASGFETTITALPDTDENTHYEYIQKPGSSAPEGSGE</sequence>
<evidence type="ECO:0000313" key="3">
    <source>
        <dbReference type="Proteomes" id="UP000288388"/>
    </source>
</evidence>
<dbReference type="RefSeq" id="WP_127978619.1">
    <property type="nucleotide sequence ID" value="NZ_RYZS01000001.1"/>
</dbReference>
<name>A0A437ULR3_ENTAV</name>
<dbReference type="EMBL" id="RYZS01000001">
    <property type="protein sequence ID" value="RVU94562.1"/>
    <property type="molecule type" value="Genomic_DNA"/>
</dbReference>
<dbReference type="Pfam" id="PF25681">
    <property type="entry name" value="Phage_TTP_17"/>
    <property type="match status" value="1"/>
</dbReference>
<protein>
    <submittedName>
        <fullName evidence="2">Phage tail protein</fullName>
    </submittedName>
</protein>
<accession>A0A437ULR3</accession>